<evidence type="ECO:0000313" key="9">
    <source>
        <dbReference type="Proteomes" id="UP001165427"/>
    </source>
</evidence>
<dbReference type="EMBL" id="JALJRB010000013">
    <property type="protein sequence ID" value="MCJ8501414.1"/>
    <property type="molecule type" value="Genomic_DNA"/>
</dbReference>
<gene>
    <name evidence="8" type="ORF">MRX98_12585</name>
</gene>
<sequence>MEMFATDLERLAFLLEADAALAIDPDELGTDAAEQKAPEEQPPEKRPKYITNYIGSKQKLVDWIWRNTPDGVSSVLDAFSGSAVVAYMYKSKGLRVFANDRLRYSHHAARAIIENSSTRLSEAEIEKLLADNPKAKTFVQDNFKGIFFAKGVHALIDSLRANCDDLSGYKKDIALFALGKTCMSGKGGFGHFSSSTDYGKRQDTPEEFKKRLKANIERINALIFDNGKENKAYRGDVNEILPKVKADLAYFDPPYATEFSTTNYEKAYHFVEGLMTYWDGLTIKADTKVKNYETSHVTVTKGNASDFFQEFLGNATHIPHWLISYRDHAYPNEQQMKKIIGGLGRQSRMKTKDHKYSITSKHGEASSAKERLFVCLKGNQSHADTDQAAKPVPMAAAANIHTSIPVELCLDENAGLNAEAMSGGLPGDPQFTFILCRTGTNRNGDHFTAEELAGRHMTAINKKVDLQHSQEFGDIVGGVVAADYLEDENGGRVECVGELYTGDTPNAQLAYKLMKRGIITQVSMECDYEEGECSVCHKRFKSKADYCTHLRKFKGRELDGKPVFETLHGVTFTGLGLLDRKGADENARILQVASVQEPSVEHQPKGDPTMDEKTNKPDESSADAAKKKQERQEDNPAPGGELEKENRQLKAQVAELQKRIQELEAEQKAAASKARAHKLISKLEKQGMDFGEDRDTELKRLAELSDDAFAATEAAYEKMAKSQKADAKAQPEPEKEPDKQKSKASSETPMRSSAGVRPHDVDDRKLSLEDRLRSGFMAAYNNRVGNESNETVEIN</sequence>
<comment type="catalytic activity">
    <reaction evidence="6">
        <text>a 2'-deoxyadenosine in DNA + S-adenosyl-L-methionine = an N(6)-methyl-2'-deoxyadenosine in DNA + S-adenosyl-L-homocysteine + H(+)</text>
        <dbReference type="Rhea" id="RHEA:15197"/>
        <dbReference type="Rhea" id="RHEA-COMP:12418"/>
        <dbReference type="Rhea" id="RHEA-COMP:12419"/>
        <dbReference type="ChEBI" id="CHEBI:15378"/>
        <dbReference type="ChEBI" id="CHEBI:57856"/>
        <dbReference type="ChEBI" id="CHEBI:59789"/>
        <dbReference type="ChEBI" id="CHEBI:90615"/>
        <dbReference type="ChEBI" id="CHEBI:90616"/>
        <dbReference type="EC" id="2.1.1.72"/>
    </reaction>
</comment>
<dbReference type="InterPro" id="IPR029063">
    <property type="entry name" value="SAM-dependent_MTases_sf"/>
</dbReference>
<keyword evidence="4" id="KW-0808">Transferase</keyword>
<accession>A0AA41R366</accession>
<evidence type="ECO:0000256" key="7">
    <source>
        <dbReference type="SAM" id="MobiDB-lite"/>
    </source>
</evidence>
<dbReference type="SUPFAM" id="SSF53335">
    <property type="entry name" value="S-adenosyl-L-methionine-dependent methyltransferases"/>
    <property type="match status" value="1"/>
</dbReference>
<dbReference type="InterPro" id="IPR002052">
    <property type="entry name" value="DNA_methylase_N6_adenine_CS"/>
</dbReference>
<keyword evidence="3 8" id="KW-0489">Methyltransferase</keyword>
<dbReference type="GO" id="GO:0003676">
    <property type="term" value="F:nucleic acid binding"/>
    <property type="evidence" value="ECO:0007669"/>
    <property type="project" value="InterPro"/>
</dbReference>
<evidence type="ECO:0000256" key="2">
    <source>
        <dbReference type="ARBA" id="ARBA00011900"/>
    </source>
</evidence>
<dbReference type="Gene3D" id="1.10.1020.10">
    <property type="entry name" value="Adenine-specific Methyltransferase, Domain 2"/>
    <property type="match status" value="1"/>
</dbReference>
<evidence type="ECO:0000256" key="1">
    <source>
        <dbReference type="ARBA" id="ARBA00006594"/>
    </source>
</evidence>
<dbReference type="Proteomes" id="UP001165427">
    <property type="component" value="Unassembled WGS sequence"/>
</dbReference>
<comment type="similarity">
    <text evidence="1">Belongs to the N(4)/N(6)-methyltransferase family.</text>
</comment>
<evidence type="ECO:0000256" key="5">
    <source>
        <dbReference type="ARBA" id="ARBA00022691"/>
    </source>
</evidence>
<dbReference type="EC" id="2.1.1.72" evidence="2"/>
<evidence type="ECO:0000256" key="4">
    <source>
        <dbReference type="ARBA" id="ARBA00022679"/>
    </source>
</evidence>
<dbReference type="InterPro" id="IPR023095">
    <property type="entry name" value="Ade_MeTrfase_dom_2"/>
</dbReference>
<dbReference type="InterPro" id="IPR012327">
    <property type="entry name" value="MeTrfase_D12"/>
</dbReference>
<feature type="compositionally biased region" description="Basic and acidic residues" evidence="7">
    <location>
        <begin position="599"/>
        <end position="634"/>
    </location>
</feature>
<feature type="region of interest" description="Disordered" evidence="7">
    <location>
        <begin position="593"/>
        <end position="647"/>
    </location>
</feature>
<dbReference type="GO" id="GO:0032259">
    <property type="term" value="P:methylation"/>
    <property type="evidence" value="ECO:0007669"/>
    <property type="project" value="UniProtKB-KW"/>
</dbReference>
<dbReference type="Gene3D" id="3.40.50.150">
    <property type="entry name" value="Vaccinia Virus protein VP39"/>
    <property type="match status" value="1"/>
</dbReference>
<dbReference type="GO" id="GO:0009307">
    <property type="term" value="P:DNA restriction-modification system"/>
    <property type="evidence" value="ECO:0007669"/>
    <property type="project" value="InterPro"/>
</dbReference>
<dbReference type="RefSeq" id="WP_246908994.1">
    <property type="nucleotide sequence ID" value="NZ_JALJRB010000013.1"/>
</dbReference>
<dbReference type="PROSITE" id="PS00092">
    <property type="entry name" value="N6_MTASE"/>
    <property type="match status" value="1"/>
</dbReference>
<keyword evidence="5" id="KW-0949">S-adenosyl-L-methionine</keyword>
<feature type="compositionally biased region" description="Basic and acidic residues" evidence="7">
    <location>
        <begin position="715"/>
        <end position="741"/>
    </location>
</feature>
<comment type="caution">
    <text evidence="8">The sequence shown here is derived from an EMBL/GenBank/DDBJ whole genome shotgun (WGS) entry which is preliminary data.</text>
</comment>
<dbReference type="GO" id="GO:0009007">
    <property type="term" value="F:site-specific DNA-methyltransferase (adenine-specific) activity"/>
    <property type="evidence" value="ECO:0007669"/>
    <property type="project" value="UniProtKB-EC"/>
</dbReference>
<evidence type="ECO:0000313" key="8">
    <source>
        <dbReference type="EMBL" id="MCJ8501414.1"/>
    </source>
</evidence>
<feature type="compositionally biased region" description="Basic and acidic residues" evidence="7">
    <location>
        <begin position="757"/>
        <end position="767"/>
    </location>
</feature>
<dbReference type="AlphaFoldDB" id="A0AA41R366"/>
<evidence type="ECO:0000256" key="6">
    <source>
        <dbReference type="ARBA" id="ARBA00047942"/>
    </source>
</evidence>
<reference evidence="8" key="1">
    <citation type="submission" date="2022-04" db="EMBL/GenBank/DDBJ databases">
        <title>Desulfatitalea alkaliphila sp. nov., a novel anaerobic sulfate-reducing bacterium isolated from terrestrial mud volcano, Taman Peninsula, Russia.</title>
        <authorList>
            <person name="Khomyakova M.A."/>
            <person name="Merkel A.Y."/>
            <person name="Slobodkin A.I."/>
        </authorList>
    </citation>
    <scope>NUCLEOTIDE SEQUENCE</scope>
    <source>
        <strain evidence="8">M08but</strain>
    </source>
</reference>
<dbReference type="CDD" id="cd14686">
    <property type="entry name" value="bZIP"/>
    <property type="match status" value="1"/>
</dbReference>
<feature type="region of interest" description="Disordered" evidence="7">
    <location>
        <begin position="715"/>
        <end position="767"/>
    </location>
</feature>
<name>A0AA41R366_9BACT</name>
<proteinExistence type="inferred from homology"/>
<organism evidence="8 9">
    <name type="scientific">Desulfatitalea alkaliphila</name>
    <dbReference type="NCBI Taxonomy" id="2929485"/>
    <lineage>
        <taxon>Bacteria</taxon>
        <taxon>Pseudomonadati</taxon>
        <taxon>Thermodesulfobacteriota</taxon>
        <taxon>Desulfobacteria</taxon>
        <taxon>Desulfobacterales</taxon>
        <taxon>Desulfosarcinaceae</taxon>
        <taxon>Desulfatitalea</taxon>
    </lineage>
</organism>
<dbReference type="PRINTS" id="PR00505">
    <property type="entry name" value="D12N6MTFRASE"/>
</dbReference>
<keyword evidence="9" id="KW-1185">Reference proteome</keyword>
<dbReference type="Pfam" id="PF02086">
    <property type="entry name" value="MethyltransfD12"/>
    <property type="match status" value="1"/>
</dbReference>
<protein>
    <recommendedName>
        <fullName evidence="2">site-specific DNA-methyltransferase (adenine-specific)</fullName>
        <ecNumber evidence="2">2.1.1.72</ecNumber>
    </recommendedName>
</protein>
<evidence type="ECO:0000256" key="3">
    <source>
        <dbReference type="ARBA" id="ARBA00022603"/>
    </source>
</evidence>